<reference evidence="2" key="1">
    <citation type="submission" date="2019-05" db="EMBL/GenBank/DDBJ databases">
        <title>Flavobacterium profundi sp. nov., isolated from a deep-sea seamount.</title>
        <authorList>
            <person name="Zhang D.-C."/>
        </authorList>
    </citation>
    <scope>NUCLEOTIDE SEQUENCE [LARGE SCALE GENOMIC DNA]</scope>
    <source>
        <strain evidence="2">EC11</strain>
    </source>
</reference>
<gene>
    <name evidence="1" type="ORF">FIA58_007515</name>
</gene>
<protein>
    <submittedName>
        <fullName evidence="1">Uncharacterized protein</fullName>
    </submittedName>
</protein>
<keyword evidence="2" id="KW-1185">Reference proteome</keyword>
<dbReference type="Proteomes" id="UP000817854">
    <property type="component" value="Unassembled WGS sequence"/>
</dbReference>
<dbReference type="RefSeq" id="WP_140961765.1">
    <property type="nucleotide sequence ID" value="NZ_VEVQ02000004.1"/>
</dbReference>
<organism evidence="1 2">
    <name type="scientific">Flavobacterium jejuense</name>
    <dbReference type="NCBI Taxonomy" id="1544455"/>
    <lineage>
        <taxon>Bacteria</taxon>
        <taxon>Pseudomonadati</taxon>
        <taxon>Bacteroidota</taxon>
        <taxon>Flavobacteriia</taxon>
        <taxon>Flavobacteriales</taxon>
        <taxon>Flavobacteriaceae</taxon>
        <taxon>Flavobacterium</taxon>
    </lineage>
</organism>
<evidence type="ECO:0000313" key="1">
    <source>
        <dbReference type="EMBL" id="NHN25522.1"/>
    </source>
</evidence>
<dbReference type="EMBL" id="VEVQ02000004">
    <property type="protein sequence ID" value="NHN25522.1"/>
    <property type="molecule type" value="Genomic_DNA"/>
</dbReference>
<evidence type="ECO:0000313" key="2">
    <source>
        <dbReference type="Proteomes" id="UP000817854"/>
    </source>
</evidence>
<reference evidence="1 2" key="2">
    <citation type="submission" date="2019-05" db="EMBL/GenBank/DDBJ databases">
        <authorList>
            <person name="Lianzixin W."/>
        </authorList>
    </citation>
    <scope>NUCLEOTIDE SEQUENCE [LARGE SCALE GENOMIC DNA]</scope>
    <source>
        <strain evidence="1 2">EC11</strain>
    </source>
</reference>
<accession>A0ABX0INX9</accession>
<sequence>MAENIFQPIKISVDEFEAGLKRLSKIKPDEALENLDEAIKYFNHHVVDGRIAQVSDINCVNVVEVVEEFLRTGKIKLAQSSNAQNIFNLEKIYKRSFLEMKIPSIKAVMKEGERGIIFGKRPMPKIGHVINVMKKNGELIFIDGQKFSGKADLKAGYESFKYLKTK</sequence>
<comment type="caution">
    <text evidence="1">The sequence shown here is derived from an EMBL/GenBank/DDBJ whole genome shotgun (WGS) entry which is preliminary data.</text>
</comment>
<proteinExistence type="predicted"/>
<name>A0ABX0INX9_9FLAO</name>
<reference evidence="1 2" key="3">
    <citation type="submission" date="2020-02" db="EMBL/GenBank/DDBJ databases">
        <title>Flavobacterium profundi sp. nov., isolated from a deep-sea seamount.</title>
        <authorList>
            <person name="Zhang D.-C."/>
        </authorList>
    </citation>
    <scope>NUCLEOTIDE SEQUENCE [LARGE SCALE GENOMIC DNA]</scope>
    <source>
        <strain evidence="1 2">EC11</strain>
    </source>
</reference>